<evidence type="ECO:0000256" key="8">
    <source>
        <dbReference type="SAM" id="SignalP"/>
    </source>
</evidence>
<evidence type="ECO:0000256" key="1">
    <source>
        <dbReference type="ARBA" id="ARBA00022448"/>
    </source>
</evidence>
<dbReference type="Gene3D" id="1.20.120.10">
    <property type="entry name" value="Cytochrome c/b562"/>
    <property type="match status" value="1"/>
</dbReference>
<proteinExistence type="predicted"/>
<feature type="binding site" description="axial binding residue" evidence="6">
    <location>
        <position position="151"/>
    </location>
    <ligand>
        <name>heme c</name>
        <dbReference type="ChEBI" id="CHEBI:61717"/>
    </ligand>
    <ligandPart>
        <name>Fe</name>
        <dbReference type="ChEBI" id="CHEBI:18248"/>
    </ligandPart>
</feature>
<evidence type="ECO:0000313" key="10">
    <source>
        <dbReference type="Proteomes" id="UP000202922"/>
    </source>
</evidence>
<dbReference type="EMBL" id="FXYE01000001">
    <property type="protein sequence ID" value="SMX35152.1"/>
    <property type="molecule type" value="Genomic_DNA"/>
</dbReference>
<keyword evidence="4" id="KW-0249">Electron transport</keyword>
<keyword evidence="5 6" id="KW-0408">Iron</keyword>
<dbReference type="SUPFAM" id="SSF47175">
    <property type="entry name" value="Cytochromes"/>
    <property type="match status" value="1"/>
</dbReference>
<reference evidence="10" key="1">
    <citation type="submission" date="2017-05" db="EMBL/GenBank/DDBJ databases">
        <authorList>
            <person name="Rodrigo-Torres L."/>
            <person name="Arahal R. D."/>
            <person name="Lucena T."/>
        </authorList>
    </citation>
    <scope>NUCLEOTIDE SEQUENCE [LARGE SCALE GENOMIC DNA]</scope>
    <source>
        <strain evidence="10">CECT 8621</strain>
    </source>
</reference>
<gene>
    <name evidence="9" type="primary">cycF</name>
    <name evidence="9" type="ORF">COL8621_01675</name>
</gene>
<dbReference type="GO" id="GO:0022900">
    <property type="term" value="P:electron transport chain"/>
    <property type="evidence" value="ECO:0007669"/>
    <property type="project" value="InterPro"/>
</dbReference>
<dbReference type="AlphaFoldDB" id="A0A238JZ66"/>
<evidence type="ECO:0000256" key="6">
    <source>
        <dbReference type="PIRSR" id="PIRSR000027-1"/>
    </source>
</evidence>
<dbReference type="GO" id="GO:0009055">
    <property type="term" value="F:electron transfer activity"/>
    <property type="evidence" value="ECO:0007669"/>
    <property type="project" value="InterPro"/>
</dbReference>
<dbReference type="PIRSF" id="PIRSF000027">
    <property type="entry name" value="Cytc_c_prime"/>
    <property type="match status" value="1"/>
</dbReference>
<evidence type="ECO:0000256" key="4">
    <source>
        <dbReference type="ARBA" id="ARBA00022982"/>
    </source>
</evidence>
<comment type="PTM">
    <text evidence="7">Binds 1 heme group per subunit.</text>
</comment>
<dbReference type="InterPro" id="IPR002321">
    <property type="entry name" value="Cyt_c_II"/>
</dbReference>
<accession>A0A238JZ66</accession>
<keyword evidence="2 7" id="KW-0349">Heme</keyword>
<dbReference type="GO" id="GO:0005506">
    <property type="term" value="F:iron ion binding"/>
    <property type="evidence" value="ECO:0007669"/>
    <property type="project" value="InterPro"/>
</dbReference>
<evidence type="ECO:0000256" key="3">
    <source>
        <dbReference type="ARBA" id="ARBA00022723"/>
    </source>
</evidence>
<dbReference type="Proteomes" id="UP000202922">
    <property type="component" value="Unassembled WGS sequence"/>
</dbReference>
<feature type="signal peptide" evidence="8">
    <location>
        <begin position="1"/>
        <end position="23"/>
    </location>
</feature>
<dbReference type="InterPro" id="IPR015984">
    <property type="entry name" value="Cyt_c_prime_subgr"/>
</dbReference>
<protein>
    <submittedName>
        <fullName evidence="9">Cytochrome c-554</fullName>
    </submittedName>
</protein>
<sequence>MRMPNRILAAALGLSLIAGSAIGASHENKANEAAIKARKAHMQLYAFNLGVLGAMAKGEMEYNAEAAQGAAGNISALTKMNQGAFWPQDSDSLSAENTRALPDIWENFPDVMEKSNALVQAATAMDAAAGTDLASLQGAIGPLGQACGACHKKYRQPE</sequence>
<dbReference type="InterPro" id="IPR010980">
    <property type="entry name" value="Cyt_c/b562"/>
</dbReference>
<dbReference type="RefSeq" id="WP_235823773.1">
    <property type="nucleotide sequence ID" value="NZ_FXYE01000001.1"/>
</dbReference>
<dbReference type="PRINTS" id="PR00608">
    <property type="entry name" value="CYTCHROMECII"/>
</dbReference>
<evidence type="ECO:0000256" key="5">
    <source>
        <dbReference type="ARBA" id="ARBA00023004"/>
    </source>
</evidence>
<evidence type="ECO:0000256" key="2">
    <source>
        <dbReference type="ARBA" id="ARBA00022617"/>
    </source>
</evidence>
<keyword evidence="3 6" id="KW-0479">Metal-binding</keyword>
<feature type="binding site" description="covalent" evidence="7">
    <location>
        <position position="147"/>
    </location>
    <ligand>
        <name>heme c</name>
        <dbReference type="ChEBI" id="CHEBI:61717"/>
    </ligand>
</feature>
<keyword evidence="8" id="KW-0732">Signal</keyword>
<dbReference type="Pfam" id="PF01322">
    <property type="entry name" value="Cytochrom_C_2"/>
    <property type="match status" value="1"/>
</dbReference>
<dbReference type="GO" id="GO:0020037">
    <property type="term" value="F:heme binding"/>
    <property type="evidence" value="ECO:0007669"/>
    <property type="project" value="InterPro"/>
</dbReference>
<feature type="binding site" description="covalent" evidence="7">
    <location>
        <position position="150"/>
    </location>
    <ligand>
        <name>heme c</name>
        <dbReference type="ChEBI" id="CHEBI:61717"/>
    </ligand>
</feature>
<feature type="chain" id="PRO_5013167316" evidence="8">
    <location>
        <begin position="24"/>
        <end position="158"/>
    </location>
</feature>
<organism evidence="9 10">
    <name type="scientific">Actibacterium lipolyticum</name>
    <dbReference type="NCBI Taxonomy" id="1524263"/>
    <lineage>
        <taxon>Bacteria</taxon>
        <taxon>Pseudomonadati</taxon>
        <taxon>Pseudomonadota</taxon>
        <taxon>Alphaproteobacteria</taxon>
        <taxon>Rhodobacterales</taxon>
        <taxon>Roseobacteraceae</taxon>
        <taxon>Actibacterium</taxon>
    </lineage>
</organism>
<evidence type="ECO:0000313" key="9">
    <source>
        <dbReference type="EMBL" id="SMX35152.1"/>
    </source>
</evidence>
<evidence type="ECO:0000256" key="7">
    <source>
        <dbReference type="PIRSR" id="PIRSR000027-2"/>
    </source>
</evidence>
<dbReference type="InterPro" id="IPR012127">
    <property type="entry name" value="Cyt_c_prime"/>
</dbReference>
<keyword evidence="10" id="KW-1185">Reference proteome</keyword>
<name>A0A238JZ66_9RHOB</name>
<dbReference type="GO" id="GO:0042597">
    <property type="term" value="C:periplasmic space"/>
    <property type="evidence" value="ECO:0007669"/>
    <property type="project" value="InterPro"/>
</dbReference>
<keyword evidence="1" id="KW-0813">Transport</keyword>
<dbReference type="PROSITE" id="PS51009">
    <property type="entry name" value="CYTCII"/>
    <property type="match status" value="1"/>
</dbReference>